<feature type="domain" description="RNA polymerase sigma factor 70 region 4 type 2" evidence="1">
    <location>
        <begin position="26"/>
        <end position="72"/>
    </location>
</feature>
<evidence type="ECO:0000313" key="2">
    <source>
        <dbReference type="EMBL" id="MFD0850613.1"/>
    </source>
</evidence>
<dbReference type="Proteomes" id="UP001597124">
    <property type="component" value="Unassembled WGS sequence"/>
</dbReference>
<evidence type="ECO:0000313" key="3">
    <source>
        <dbReference type="Proteomes" id="UP001597124"/>
    </source>
</evidence>
<dbReference type="SUPFAM" id="SSF46894">
    <property type="entry name" value="C-terminal effector domain of the bipartite response regulators"/>
    <property type="match status" value="1"/>
</dbReference>
<protein>
    <submittedName>
        <fullName evidence="2">Sigma factor-like helix-turn-helix DNA-binding protein</fullName>
    </submittedName>
</protein>
<name>A0ABW3C8P2_SPHXN</name>
<dbReference type="Pfam" id="PF08281">
    <property type="entry name" value="Sigma70_r4_2"/>
    <property type="match status" value="1"/>
</dbReference>
<dbReference type="EMBL" id="JBHTIK010000015">
    <property type="protein sequence ID" value="MFD0850613.1"/>
    <property type="molecule type" value="Genomic_DNA"/>
</dbReference>
<dbReference type="InterPro" id="IPR013249">
    <property type="entry name" value="RNA_pol_sigma70_r4_t2"/>
</dbReference>
<comment type="caution">
    <text evidence="2">The sequence shown here is derived from an EMBL/GenBank/DDBJ whole genome shotgun (WGS) entry which is preliminary data.</text>
</comment>
<reference evidence="3" key="1">
    <citation type="journal article" date="2019" name="Int. J. Syst. Evol. Microbiol.">
        <title>The Global Catalogue of Microorganisms (GCM) 10K type strain sequencing project: providing services to taxonomists for standard genome sequencing and annotation.</title>
        <authorList>
            <consortium name="The Broad Institute Genomics Platform"/>
            <consortium name="The Broad Institute Genome Sequencing Center for Infectious Disease"/>
            <person name="Wu L."/>
            <person name="Ma J."/>
        </authorList>
    </citation>
    <scope>NUCLEOTIDE SEQUENCE [LARGE SCALE GENOMIC DNA]</scope>
    <source>
        <strain evidence="3">CCUG 52537</strain>
    </source>
</reference>
<dbReference type="InterPro" id="IPR016032">
    <property type="entry name" value="Sig_transdc_resp-reg_C-effctor"/>
</dbReference>
<gene>
    <name evidence="2" type="ORF">ACFQ00_19980</name>
</gene>
<keyword evidence="3" id="KW-1185">Reference proteome</keyword>
<dbReference type="Gene3D" id="1.10.10.10">
    <property type="entry name" value="Winged helix-like DNA-binding domain superfamily/Winged helix DNA-binding domain"/>
    <property type="match status" value="2"/>
</dbReference>
<evidence type="ECO:0000259" key="1">
    <source>
        <dbReference type="Pfam" id="PF08281"/>
    </source>
</evidence>
<sequence length="134" mass="15368">MMNGKSVPEPGAPLERDRHAVMRVWLRKLPERTLIVFIAHRVEGKSYAEIAAELGIGEWRVRWHMRRAIRHIVKIGRPYREAFEALDPVSQQIMELAWDGLLNDRIALRLGLSVREVETRMAGALVALHKATTL</sequence>
<accession>A0ABW3C8P2</accession>
<dbReference type="InterPro" id="IPR013324">
    <property type="entry name" value="RNA_pol_sigma_r3/r4-like"/>
</dbReference>
<proteinExistence type="predicted"/>
<dbReference type="RefSeq" id="WP_381495232.1">
    <property type="nucleotide sequence ID" value="NZ_JBHTIK010000015.1"/>
</dbReference>
<dbReference type="InterPro" id="IPR036388">
    <property type="entry name" value="WH-like_DNA-bd_sf"/>
</dbReference>
<dbReference type="SUPFAM" id="SSF88659">
    <property type="entry name" value="Sigma3 and sigma4 domains of RNA polymerase sigma factors"/>
    <property type="match status" value="1"/>
</dbReference>
<organism evidence="2 3">
    <name type="scientific">Sphingosinicella xenopeptidilytica</name>
    <dbReference type="NCBI Taxonomy" id="364098"/>
    <lineage>
        <taxon>Bacteria</taxon>
        <taxon>Pseudomonadati</taxon>
        <taxon>Pseudomonadota</taxon>
        <taxon>Alphaproteobacteria</taxon>
        <taxon>Sphingomonadales</taxon>
        <taxon>Sphingosinicellaceae</taxon>
        <taxon>Sphingosinicella</taxon>
    </lineage>
</organism>